<organism evidence="2 3">
    <name type="scientific">Microvirga aerilata</name>
    <dbReference type="NCBI Taxonomy" id="670292"/>
    <lineage>
        <taxon>Bacteria</taxon>
        <taxon>Pseudomonadati</taxon>
        <taxon>Pseudomonadota</taxon>
        <taxon>Alphaproteobacteria</taxon>
        <taxon>Hyphomicrobiales</taxon>
        <taxon>Methylobacteriaceae</taxon>
        <taxon>Microvirga</taxon>
    </lineage>
</organism>
<feature type="region of interest" description="Disordered" evidence="1">
    <location>
        <begin position="119"/>
        <end position="158"/>
    </location>
</feature>
<feature type="compositionally biased region" description="Polar residues" evidence="1">
    <location>
        <begin position="122"/>
        <end position="146"/>
    </location>
</feature>
<reference evidence="2" key="1">
    <citation type="submission" date="2021-01" db="EMBL/GenBank/DDBJ databases">
        <title>Microvirga sp.</title>
        <authorList>
            <person name="Kim M.K."/>
        </authorList>
    </citation>
    <scope>NUCLEOTIDE SEQUENCE</scope>
    <source>
        <strain evidence="2">5420S-16</strain>
    </source>
</reference>
<evidence type="ECO:0000256" key="1">
    <source>
        <dbReference type="SAM" id="MobiDB-lite"/>
    </source>
</evidence>
<evidence type="ECO:0000313" key="3">
    <source>
        <dbReference type="Proteomes" id="UP000605848"/>
    </source>
</evidence>
<dbReference type="InterPro" id="IPR022062">
    <property type="entry name" value="DUF3618"/>
</dbReference>
<comment type="caution">
    <text evidence="2">The sequence shown here is derived from an EMBL/GenBank/DDBJ whole genome shotgun (WGS) entry which is preliminary data.</text>
</comment>
<accession>A0A936ZKS8</accession>
<keyword evidence="3" id="KW-1185">Reference proteome</keyword>
<dbReference type="Pfam" id="PF12277">
    <property type="entry name" value="DUF3618"/>
    <property type="match status" value="1"/>
</dbReference>
<proteinExistence type="predicted"/>
<dbReference type="EMBL" id="JAEQMY010000041">
    <property type="protein sequence ID" value="MBL0406449.1"/>
    <property type="molecule type" value="Genomic_DNA"/>
</dbReference>
<name>A0A936ZKS8_9HYPH</name>
<gene>
    <name evidence="2" type="ORF">JKG68_21050</name>
</gene>
<dbReference type="Proteomes" id="UP000605848">
    <property type="component" value="Unassembled WGS sequence"/>
</dbReference>
<protein>
    <submittedName>
        <fullName evidence="2">DUF3618 domain-containing protein</fullName>
    </submittedName>
</protein>
<dbReference type="AlphaFoldDB" id="A0A936ZKS8"/>
<dbReference type="RefSeq" id="WP_202063319.1">
    <property type="nucleotide sequence ID" value="NZ_JAEQMY010000041.1"/>
</dbReference>
<evidence type="ECO:0000313" key="2">
    <source>
        <dbReference type="EMBL" id="MBL0406449.1"/>
    </source>
</evidence>
<sequence length="158" mass="17341">MTTQSLQELERDIERSRAQLEHTIDRLQDKMTVSGVVDDMLGTARNGQYGPLYDRVLETVRRNPVPVMLVALGIGLLAYRLGRPAPASRQRIRIIAADEDLITEEHLLMEAEDPRLYGSEATPLQSSAGAAPLQSSTGAAPLQTSDGMFERPGVNSRI</sequence>